<gene>
    <name evidence="6" type="ORF">WMY93_014423</name>
</gene>
<dbReference type="PANTHER" id="PTHR22975">
    <property type="entry name" value="UBIQUITIN SPECIFIC PROTEINASE"/>
    <property type="match status" value="1"/>
</dbReference>
<name>A0AAW0NWW4_9GOBI</name>
<keyword evidence="7" id="KW-1185">Reference proteome</keyword>
<feature type="compositionally biased region" description="Basic and acidic residues" evidence="4">
    <location>
        <begin position="425"/>
        <end position="477"/>
    </location>
</feature>
<dbReference type="SUPFAM" id="SSF54001">
    <property type="entry name" value="Cysteine proteinases"/>
    <property type="match status" value="1"/>
</dbReference>
<feature type="compositionally biased region" description="Basic and acidic residues" evidence="4">
    <location>
        <begin position="673"/>
        <end position="682"/>
    </location>
</feature>
<feature type="compositionally biased region" description="Polar residues" evidence="4">
    <location>
        <begin position="683"/>
        <end position="700"/>
    </location>
</feature>
<dbReference type="GO" id="GO:0010996">
    <property type="term" value="P:response to auditory stimulus"/>
    <property type="evidence" value="ECO:0007669"/>
    <property type="project" value="TreeGrafter"/>
</dbReference>
<comment type="caution">
    <text evidence="6">The sequence shown here is derived from an EMBL/GenBank/DDBJ whole genome shotgun (WGS) entry which is preliminary data.</text>
</comment>
<dbReference type="GO" id="GO:0004843">
    <property type="term" value="F:cysteine-type deubiquitinase activity"/>
    <property type="evidence" value="ECO:0007669"/>
    <property type="project" value="InterPro"/>
</dbReference>
<dbReference type="CDD" id="cd02257">
    <property type="entry name" value="Peptidase_C19"/>
    <property type="match status" value="1"/>
</dbReference>
<dbReference type="Pfam" id="PF00443">
    <property type="entry name" value="UCH"/>
    <property type="match status" value="1"/>
</dbReference>
<reference evidence="7" key="1">
    <citation type="submission" date="2024-04" db="EMBL/GenBank/DDBJ databases">
        <title>Salinicola lusitanus LLJ914,a marine bacterium isolated from the Okinawa Trough.</title>
        <authorList>
            <person name="Li J."/>
        </authorList>
    </citation>
    <scope>NUCLEOTIDE SEQUENCE [LARGE SCALE GENOMIC DNA]</scope>
</reference>
<comment type="similarity">
    <text evidence="1">Belongs to the peptidase C19 family.</text>
</comment>
<protein>
    <recommendedName>
        <fullName evidence="5">USP domain-containing protein</fullName>
    </recommendedName>
</protein>
<dbReference type="FunFam" id="3.90.70.10:FF:000041">
    <property type="entry name" value="Inactive ubiquitin carboxyl-terminal hydrolase 53"/>
    <property type="match status" value="1"/>
</dbReference>
<dbReference type="PANTHER" id="PTHR22975:SF6">
    <property type="entry name" value="INACTIVE UBIQUITIN CARBOXYL-TERMINAL HYDROLASE 53"/>
    <property type="match status" value="1"/>
</dbReference>
<evidence type="ECO:0000259" key="5">
    <source>
        <dbReference type="PROSITE" id="PS50235"/>
    </source>
</evidence>
<feature type="compositionally biased region" description="Basic and acidic residues" evidence="4">
    <location>
        <begin position="653"/>
        <end position="666"/>
    </location>
</feature>
<evidence type="ECO:0000256" key="2">
    <source>
        <dbReference type="ARBA" id="ARBA00022786"/>
    </source>
</evidence>
<evidence type="ECO:0000313" key="7">
    <source>
        <dbReference type="Proteomes" id="UP001460270"/>
    </source>
</evidence>
<accession>A0AAW0NWW4</accession>
<organism evidence="6 7">
    <name type="scientific">Mugilogobius chulae</name>
    <name type="common">yellowstripe goby</name>
    <dbReference type="NCBI Taxonomy" id="88201"/>
    <lineage>
        <taxon>Eukaryota</taxon>
        <taxon>Metazoa</taxon>
        <taxon>Chordata</taxon>
        <taxon>Craniata</taxon>
        <taxon>Vertebrata</taxon>
        <taxon>Euteleostomi</taxon>
        <taxon>Actinopterygii</taxon>
        <taxon>Neopterygii</taxon>
        <taxon>Teleostei</taxon>
        <taxon>Neoteleostei</taxon>
        <taxon>Acanthomorphata</taxon>
        <taxon>Gobiaria</taxon>
        <taxon>Gobiiformes</taxon>
        <taxon>Gobioidei</taxon>
        <taxon>Gobiidae</taxon>
        <taxon>Gobionellinae</taxon>
        <taxon>Mugilogobius</taxon>
    </lineage>
</organism>
<dbReference type="PROSITE" id="PS50235">
    <property type="entry name" value="USP_3"/>
    <property type="match status" value="1"/>
</dbReference>
<dbReference type="InterPro" id="IPR052398">
    <property type="entry name" value="Ubiquitin_hydrolase_53/54"/>
</dbReference>
<feature type="compositionally biased region" description="Polar residues" evidence="4">
    <location>
        <begin position="520"/>
        <end position="555"/>
    </location>
</feature>
<feature type="region of interest" description="Disordered" evidence="4">
    <location>
        <begin position="761"/>
        <end position="830"/>
    </location>
</feature>
<feature type="region of interest" description="Disordered" evidence="4">
    <location>
        <begin position="876"/>
        <end position="921"/>
    </location>
</feature>
<keyword evidence="2" id="KW-0833">Ubl conjugation pathway</keyword>
<dbReference type="InterPro" id="IPR028889">
    <property type="entry name" value="USP"/>
</dbReference>
<feature type="compositionally biased region" description="Polar residues" evidence="4">
    <location>
        <begin position="786"/>
        <end position="808"/>
    </location>
</feature>
<dbReference type="GO" id="GO:0007605">
    <property type="term" value="P:sensory perception of sound"/>
    <property type="evidence" value="ECO:0007669"/>
    <property type="project" value="TreeGrafter"/>
</dbReference>
<dbReference type="Proteomes" id="UP001460270">
    <property type="component" value="Unassembled WGS sequence"/>
</dbReference>
<feature type="domain" description="USP" evidence="5">
    <location>
        <begin position="30"/>
        <end position="343"/>
    </location>
</feature>
<feature type="compositionally biased region" description="Polar residues" evidence="4">
    <location>
        <begin position="388"/>
        <end position="424"/>
    </location>
</feature>
<feature type="compositionally biased region" description="Basic and acidic residues" evidence="4">
    <location>
        <begin position="609"/>
        <end position="631"/>
    </location>
</feature>
<evidence type="ECO:0000313" key="6">
    <source>
        <dbReference type="EMBL" id="KAK7909739.1"/>
    </source>
</evidence>
<dbReference type="Gene3D" id="3.90.70.10">
    <property type="entry name" value="Cysteine proteinases"/>
    <property type="match status" value="1"/>
</dbReference>
<dbReference type="EMBL" id="JBBPFD010000010">
    <property type="protein sequence ID" value="KAK7909739.1"/>
    <property type="molecule type" value="Genomic_DNA"/>
</dbReference>
<sequence length="1007" mass="113431">MAWAKFFRKQGGNLGKSYQPGSMLSLAPTKGLLNEPGQNSCFLNSAVQVLWQLDIFRRSLRHLPGHFCLGESCIFCALKGIFSQFQHSRERALPSDNLRMALAETFKDEQRFQLGFMDDAAECFEIILERIHMHIVPEEENACTSKSCITHQKFAMSLYEQVVCHSCGATSDPLPFTELVHYVSTTALCQQLHRRHVDSFGELLQAASTMGDYRNCPNNCGQKIKIRRVLMNCPEIVIIGLIWDSEQSDQTHEVIHSLGPHLNLSRLFSRVTDEQAKKGELLLVGMICFSSRHYCAFAFHTKSSKWVFFDDATVKEIGSRWKDVVSKCVKGHFQPLLLFYANPDGSAIIAENSNHYKSSVNGDIHGPESPVLPTKKLELTRENLKAFLSQSGLDQKSHSTPSRVSGHTSGHHSNYTSGHNNNHTTDGRGTVKLDKLRDTSREAAHRAGEVHGMHTSRREVERRPESRNRDPGYDRVYSRSASPPENGFKQHMETRLYASQGKGPIQAERTPHLGRAPPETQRTQSRVQVLPSSNNNGNHRPRIESTSNGYDTDSSQDSRERPGSRNRSSRPWKPMREALNVDSVLRTNNVSQERRQQSPRRRPNSQSPSRDRERDRDFIWQGREGREERKPKSLMTIYEDELKQETGGSRSSLDSDSRGGYSDKSRSSATLKVRNENWKMQRTESGYESSDRLSNGSANLDSPVVENHSSMDLRPIPELHLSRDNFLQRRGEDVSKMSQGDDGRKSPHLLQEINQARERIQRRRAFRYTPGISDKVNGDREDNADSPLSPNTPRLAKTSSSEWNSSDDLTGPYSEHEEPTPLLDHYTSNFHPALPPKPLCPLRSELSGISAQPPSEAPRNGFNHTSLRRWIETPAEHRLSSDASSKSSDQDRNDLSASESESPTTGPHDGTDSPTPSDKVLPTTYFSVDNCMTDTYRAKYHKKTAGYLKAEEHTSSGESDIEGRGISVPEVKTLESSRSKAEPVYSSKTILKWNPVTTKGLDEHGFL</sequence>
<evidence type="ECO:0000256" key="4">
    <source>
        <dbReference type="SAM" id="MobiDB-lite"/>
    </source>
</evidence>
<dbReference type="GO" id="GO:0016579">
    <property type="term" value="P:protein deubiquitination"/>
    <property type="evidence" value="ECO:0007669"/>
    <property type="project" value="InterPro"/>
</dbReference>
<feature type="compositionally biased region" description="Polar residues" evidence="4">
    <location>
        <begin position="895"/>
        <end position="905"/>
    </location>
</feature>
<dbReference type="AlphaFoldDB" id="A0AAW0NWW4"/>
<dbReference type="InterPro" id="IPR001394">
    <property type="entry name" value="Peptidase_C19_UCH"/>
</dbReference>
<feature type="region of interest" description="Disordered" evidence="4">
    <location>
        <begin position="388"/>
        <end position="717"/>
    </location>
</feature>
<dbReference type="InterPro" id="IPR038765">
    <property type="entry name" value="Papain-like_cys_pep_sf"/>
</dbReference>
<evidence type="ECO:0000256" key="1">
    <source>
        <dbReference type="ARBA" id="ARBA00009085"/>
    </source>
</evidence>
<proteinExistence type="inferred from homology"/>
<keyword evidence="3" id="KW-0378">Hydrolase</keyword>
<evidence type="ECO:0000256" key="3">
    <source>
        <dbReference type="ARBA" id="ARBA00022801"/>
    </source>
</evidence>
<dbReference type="GO" id="GO:0005911">
    <property type="term" value="C:cell-cell junction"/>
    <property type="evidence" value="ECO:0007669"/>
    <property type="project" value="TreeGrafter"/>
</dbReference>